<feature type="compositionally biased region" description="Basic and acidic residues" evidence="2">
    <location>
        <begin position="1596"/>
        <end position="1606"/>
    </location>
</feature>
<dbReference type="EMBL" id="BKCJ010002987">
    <property type="protein sequence ID" value="GEU52247.1"/>
    <property type="molecule type" value="Genomic_DNA"/>
</dbReference>
<accession>A0A6L2KUG4</accession>
<feature type="coiled-coil region" evidence="1">
    <location>
        <begin position="1952"/>
        <end position="1986"/>
    </location>
</feature>
<evidence type="ECO:0000259" key="3">
    <source>
        <dbReference type="Pfam" id="PF07727"/>
    </source>
</evidence>
<feature type="domain" description="GAG-pre-integrase" evidence="4">
    <location>
        <begin position="1354"/>
        <end position="1411"/>
    </location>
</feature>
<feature type="coiled-coil region" evidence="1">
    <location>
        <begin position="397"/>
        <end position="431"/>
    </location>
</feature>
<evidence type="ECO:0000313" key="5">
    <source>
        <dbReference type="EMBL" id="GEU52247.1"/>
    </source>
</evidence>
<name>A0A6L2KUG4_TANCI</name>
<dbReference type="Pfam" id="PF13976">
    <property type="entry name" value="gag_pre-integrs"/>
    <property type="match status" value="1"/>
</dbReference>
<dbReference type="InterPro" id="IPR025724">
    <property type="entry name" value="GAG-pre-integrase_dom"/>
</dbReference>
<sequence length="2402" mass="271723">MQKELIQFKMQKVWVLVDLPHGKRAIEEGIDYKEVFAPVARIEAIRLFLAYASFMGFMVYQMDIKSDFLYGTIKEEVNFCQPLGFEDPDYPNKRGKIDQTLFIKRQKCDILLVQIYVDDIILVQLIKTCLQVKQKQDGIFISQDKYIVEILKKFGLTDGKSVSTPIDTEKPLLKDPDGEDVDVHTYKSMIGSLMYFTSSRPDIMFAGKPHLGLWYPKGSPFNLVAYADSDYAGASLDRKSTTGECQFLGYRLISWQCKKQTVVATSSTKAECVAAVNDMTRLQALVHKKKVIITEATIRDALRLDYAEGIDCLPNEEIFTELSRMGSFIALAVICLSTGAEVGDLSLHSTKYSSPALTQKQADECAAEVNVDDVSATGVADGGAASVAVEDVPTTDKIAQALEITKLKQRVKKLERRNKLKVSKLRRLKRVGTAQRVDTYDDTVMDDVSKQERIIASMDVDENVTGRQAESQAQFYQIDLEHAKKVLSMQDDKLKPAELQEVVEIVTIAKLMTEVVTAASATITAADTPIPAATITAAAPTLTTAPSAARRRKWSRILVEEPKPLKKQAQIEHDEAYARELEEELNKNIDWDEVIEQVQRKEKEVNAVTRYQVLKRKPQTEAQAKKNTMIYLRNMAGFKMDYFKGMTYDDIRLIFEKKFNSNVAFLEKTKEQMEEEDSRALKRKVVSLEDKASKKQKLDEEEIYTENNKPYYKIIRADESSQLNLNFLSLMRNFDREYLEVLWQLVKERFASSNPKNFSDDFLLTTLTYMFEKPDVQAQMILLVERRYPLTRFTLDQMLNNVRLEVKEESKVSLELLRFAIAPTTTKQRLARNNKLKARVTLLMALLDKHQLKLNIHKDTKTLIEAIEKRFGGNKETKKVQKTLLKQQHENFIGSSSERLDQIHYRLQKLISQLEMLRESFSQEYINFNLKIYEAEVKSFSSASTSTQNIVFVSSNNTDSTNEPISAAASVFAVSVNIPVSALPNVDTLGNAVIYSFFASQSNSLQLDNDDLKQIDADDLEEIDLKWKGHFARECRSPKETRRNGAAEPQRRNVLVETSTSNALVSQCDGAGSYDWSFQAEKELPTMPSWNSPLQVLPVLTISPIYDKYQSGDGYHAVPLPYTGTFMPPKPDLVFHNAPNVNETVHTAFNVELSPTKPDNDLPHTHGPSAPIIEYWVSDSKDDSEAEILQNASSFVQPTDLVKHPSPFDKHVKTSIPASNLKIAILMPKSHGNIKNRKACFMCKSLTNLIKDLVTKSALVPITAARPVTAAVTKPHVTRPRQAKTIVTKHYLPPRRLINRNMSYLSDFEELNDGYVTFGGNPKGDENQVLLRVPRENNMYNVDLKNIVLFGDLTCLFAKATLDEYNLWHRRLGHINFKTMNKLVKGNLVRGSPTKVIKNDHTCVACKNGKQHRASCKTKLVSSVNQPLQRFTSTHSIWAEAVNTACYIQNRVLVTKPQNKTPYELLLGRTPSIGFMRPLGCHVTIFNTLDPLGKFDGKVDEGFLVGYSVSSKAFRVFNSRYQIVQETLHINFMENKPNGAGSGPIWLFDIDTLTKTMNYQPVTAGKEPEFEGRKPESEVHVSPSSSAQTKKHDAKTKREAKGKSRVESSTVYRNLSAEFEDFFDDNINKVNAADSSLPAVRPITTNSTNTFSAAGPSNAAISLTHGKSSYMDTSQLPEADFTNLETTITVSPIPTSRVYKDRPMTQIIGDLSSATQTRSLTREAQDQAFEKLMKDKFQMSSMGEIPFFLGLQVKQKQDGIFISQYKYIAEILRKFSLTDRKSASTPIDTKKPLLKDPDGEDVDVHTYRSMIGSLMYLNSSRPDIMFAVCTCAPFQVTPKASHLHAVKRTFRYLKGKPHLGLWYPKDSPFNLVDYSDSDYAGASLDRKSITGRCAAKVNVDDVSATDVADEGAASVAIEDVLDTVDEPSIPLPTPPTQPPPLSQDLPSTSQDKIAQALEIRKLKQRVKKLERRNKLKVSKLRRLKKVGTAQRVDTFNDIVMDDVSKQRRIMASMDADEDVTLKDVTNIANMQDDKLEPAELQEVVEIVTTAKLMTEVVTAASATITAADTLILAATITTVDPIVTTAPSAARRRNRVVIRDHKETATPSTIIHTEPKSKDKGKGILIVEPKPHKKQAHIKQDGAYARELEAELNKNIDWDEVIEQVQRKKEVNAVMRYQVLKRKPQTEAQARKNMMIYLRNIAGFKIDYFKGMTYVPNDEDDVYTEATPLARKVSVVNYEIYTENNKPYYKIIRADGSPQLFLKFLSLLRNFDREYLEVLWKLVKERFASAKPKNFSDDFSLTTLTYTFEKPDVQAQVWKNQRTVHGLAKVKSWRLLEDCGVHIITFITTQMILLVERRYPLTWFTLDQMLNNVRLKVEEESEVSLELLRFVRQQQQEGFRLE</sequence>
<gene>
    <name evidence="5" type="ORF">Tci_024225</name>
</gene>
<dbReference type="CDD" id="cd09272">
    <property type="entry name" value="RNase_HI_RT_Ty1"/>
    <property type="match status" value="1"/>
</dbReference>
<organism evidence="5">
    <name type="scientific">Tanacetum cinerariifolium</name>
    <name type="common">Dalmatian daisy</name>
    <name type="synonym">Chrysanthemum cinerariifolium</name>
    <dbReference type="NCBI Taxonomy" id="118510"/>
    <lineage>
        <taxon>Eukaryota</taxon>
        <taxon>Viridiplantae</taxon>
        <taxon>Streptophyta</taxon>
        <taxon>Embryophyta</taxon>
        <taxon>Tracheophyta</taxon>
        <taxon>Spermatophyta</taxon>
        <taxon>Magnoliopsida</taxon>
        <taxon>eudicotyledons</taxon>
        <taxon>Gunneridae</taxon>
        <taxon>Pentapetalae</taxon>
        <taxon>asterids</taxon>
        <taxon>campanulids</taxon>
        <taxon>Asterales</taxon>
        <taxon>Asteraceae</taxon>
        <taxon>Asteroideae</taxon>
        <taxon>Anthemideae</taxon>
        <taxon>Anthemidinae</taxon>
        <taxon>Tanacetum</taxon>
    </lineage>
</organism>
<keyword evidence="1" id="KW-0175">Coiled coil</keyword>
<feature type="compositionally biased region" description="Pro residues" evidence="2">
    <location>
        <begin position="1929"/>
        <end position="1941"/>
    </location>
</feature>
<feature type="domain" description="Reverse transcriptase Ty1/copia-type" evidence="3">
    <location>
        <begin position="28"/>
        <end position="107"/>
    </location>
</feature>
<dbReference type="PANTHER" id="PTHR11439:SF495">
    <property type="entry name" value="REVERSE TRANSCRIPTASE, RNA-DEPENDENT DNA POLYMERASE-RELATED"/>
    <property type="match status" value="1"/>
</dbReference>
<evidence type="ECO:0000256" key="1">
    <source>
        <dbReference type="SAM" id="Coils"/>
    </source>
</evidence>
<dbReference type="Pfam" id="PF07727">
    <property type="entry name" value="RVT_2"/>
    <property type="match status" value="2"/>
</dbReference>
<feature type="coiled-coil region" evidence="1">
    <location>
        <begin position="656"/>
        <end position="691"/>
    </location>
</feature>
<feature type="domain" description="Reverse transcriptase Ty1/copia-type" evidence="3">
    <location>
        <begin position="1728"/>
        <end position="1787"/>
    </location>
</feature>
<dbReference type="PANTHER" id="PTHR11439">
    <property type="entry name" value="GAG-POL-RELATED RETROTRANSPOSON"/>
    <property type="match status" value="1"/>
</dbReference>
<feature type="region of interest" description="Disordered" evidence="2">
    <location>
        <begin position="1925"/>
        <end position="1947"/>
    </location>
</feature>
<feature type="region of interest" description="Disordered" evidence="2">
    <location>
        <begin position="1564"/>
        <end position="1607"/>
    </location>
</feature>
<dbReference type="InterPro" id="IPR013103">
    <property type="entry name" value="RVT_2"/>
</dbReference>
<proteinExistence type="predicted"/>
<evidence type="ECO:0000256" key="2">
    <source>
        <dbReference type="SAM" id="MobiDB-lite"/>
    </source>
</evidence>
<evidence type="ECO:0000259" key="4">
    <source>
        <dbReference type="Pfam" id="PF13976"/>
    </source>
</evidence>
<comment type="caution">
    <text evidence="5">The sequence shown here is derived from an EMBL/GenBank/DDBJ whole genome shotgun (WGS) entry which is preliminary data.</text>
</comment>
<feature type="compositionally biased region" description="Basic and acidic residues" evidence="2">
    <location>
        <begin position="1566"/>
        <end position="1579"/>
    </location>
</feature>
<reference evidence="5" key="1">
    <citation type="journal article" date="2019" name="Sci. Rep.">
        <title>Draft genome of Tanacetum cinerariifolium, the natural source of mosquito coil.</title>
        <authorList>
            <person name="Yamashiro T."/>
            <person name="Shiraishi A."/>
            <person name="Satake H."/>
            <person name="Nakayama K."/>
        </authorList>
    </citation>
    <scope>NUCLEOTIDE SEQUENCE</scope>
</reference>
<protein>
    <submittedName>
        <fullName evidence="5">Uncharacterized protein</fullName>
    </submittedName>
</protein>